<feature type="coiled-coil region" evidence="1">
    <location>
        <begin position="244"/>
        <end position="271"/>
    </location>
</feature>
<gene>
    <name evidence="3" type="ORF">B0T22DRAFT_513888</name>
</gene>
<name>A0AAE1CDG3_9PEZI</name>
<comment type="caution">
    <text evidence="3">The sequence shown here is derived from an EMBL/GenBank/DDBJ whole genome shotgun (WGS) entry which is preliminary data.</text>
</comment>
<keyword evidence="1" id="KW-0175">Coiled coil</keyword>
<keyword evidence="4" id="KW-1185">Reference proteome</keyword>
<organism evidence="3 4">
    <name type="scientific">Podospora appendiculata</name>
    <dbReference type="NCBI Taxonomy" id="314037"/>
    <lineage>
        <taxon>Eukaryota</taxon>
        <taxon>Fungi</taxon>
        <taxon>Dikarya</taxon>
        <taxon>Ascomycota</taxon>
        <taxon>Pezizomycotina</taxon>
        <taxon>Sordariomycetes</taxon>
        <taxon>Sordariomycetidae</taxon>
        <taxon>Sordariales</taxon>
        <taxon>Podosporaceae</taxon>
        <taxon>Podospora</taxon>
    </lineage>
</organism>
<evidence type="ECO:0008006" key="5">
    <source>
        <dbReference type="Google" id="ProtNLM"/>
    </source>
</evidence>
<evidence type="ECO:0000256" key="1">
    <source>
        <dbReference type="SAM" id="Coils"/>
    </source>
</evidence>
<dbReference type="PANTHER" id="PTHR10039">
    <property type="entry name" value="AMELOGENIN"/>
    <property type="match status" value="1"/>
</dbReference>
<dbReference type="PANTHER" id="PTHR10039:SF5">
    <property type="entry name" value="NACHT DOMAIN-CONTAINING PROTEIN"/>
    <property type="match status" value="1"/>
</dbReference>
<reference evidence="3" key="1">
    <citation type="journal article" date="2023" name="Mol. Phylogenet. Evol.">
        <title>Genome-scale phylogeny and comparative genomics of the fungal order Sordariales.</title>
        <authorList>
            <person name="Hensen N."/>
            <person name="Bonometti L."/>
            <person name="Westerberg I."/>
            <person name="Brannstrom I.O."/>
            <person name="Guillou S."/>
            <person name="Cros-Aarteil S."/>
            <person name="Calhoun S."/>
            <person name="Haridas S."/>
            <person name="Kuo A."/>
            <person name="Mondo S."/>
            <person name="Pangilinan J."/>
            <person name="Riley R."/>
            <person name="LaButti K."/>
            <person name="Andreopoulos B."/>
            <person name="Lipzen A."/>
            <person name="Chen C."/>
            <person name="Yan M."/>
            <person name="Daum C."/>
            <person name="Ng V."/>
            <person name="Clum A."/>
            <person name="Steindorff A."/>
            <person name="Ohm R.A."/>
            <person name="Martin F."/>
            <person name="Silar P."/>
            <person name="Natvig D.O."/>
            <person name="Lalanne C."/>
            <person name="Gautier V."/>
            <person name="Ament-Velasquez S.L."/>
            <person name="Kruys A."/>
            <person name="Hutchinson M.I."/>
            <person name="Powell A.J."/>
            <person name="Barry K."/>
            <person name="Miller A.N."/>
            <person name="Grigoriev I.V."/>
            <person name="Debuchy R."/>
            <person name="Gladieux P."/>
            <person name="Hiltunen Thoren M."/>
            <person name="Johannesson H."/>
        </authorList>
    </citation>
    <scope>NUCLEOTIDE SEQUENCE</scope>
    <source>
        <strain evidence="3">CBS 314.62</strain>
    </source>
</reference>
<feature type="region of interest" description="Disordered" evidence="2">
    <location>
        <begin position="1"/>
        <end position="20"/>
    </location>
</feature>
<accession>A0AAE1CDG3</accession>
<evidence type="ECO:0000313" key="3">
    <source>
        <dbReference type="EMBL" id="KAK3689476.1"/>
    </source>
</evidence>
<dbReference type="EMBL" id="JAULSO010000002">
    <property type="protein sequence ID" value="KAK3689476.1"/>
    <property type="molecule type" value="Genomic_DNA"/>
</dbReference>
<feature type="region of interest" description="Disordered" evidence="2">
    <location>
        <begin position="74"/>
        <end position="99"/>
    </location>
</feature>
<dbReference type="AlphaFoldDB" id="A0AAE1CDG3"/>
<protein>
    <recommendedName>
        <fullName evidence="5">Ankyrin repeat protein</fullName>
    </recommendedName>
</protein>
<evidence type="ECO:0000256" key="2">
    <source>
        <dbReference type="SAM" id="MobiDB-lite"/>
    </source>
</evidence>
<reference evidence="3" key="2">
    <citation type="submission" date="2023-06" db="EMBL/GenBank/DDBJ databases">
        <authorList>
            <consortium name="Lawrence Berkeley National Laboratory"/>
            <person name="Haridas S."/>
            <person name="Hensen N."/>
            <person name="Bonometti L."/>
            <person name="Westerberg I."/>
            <person name="Brannstrom I.O."/>
            <person name="Guillou S."/>
            <person name="Cros-Aarteil S."/>
            <person name="Calhoun S."/>
            <person name="Kuo A."/>
            <person name="Mondo S."/>
            <person name="Pangilinan J."/>
            <person name="Riley R."/>
            <person name="Labutti K."/>
            <person name="Andreopoulos B."/>
            <person name="Lipzen A."/>
            <person name="Chen C."/>
            <person name="Yanf M."/>
            <person name="Daum C."/>
            <person name="Ng V."/>
            <person name="Clum A."/>
            <person name="Steindorff A."/>
            <person name="Ohm R."/>
            <person name="Martin F."/>
            <person name="Silar P."/>
            <person name="Natvig D."/>
            <person name="Lalanne C."/>
            <person name="Gautier V."/>
            <person name="Ament-Velasquez S.L."/>
            <person name="Kruys A."/>
            <person name="Hutchinson M.I."/>
            <person name="Powell A.J."/>
            <person name="Barry K."/>
            <person name="Miller A.N."/>
            <person name="Grigoriev I.V."/>
            <person name="Debuchy R."/>
            <person name="Gladieux P."/>
            <person name="Thoren M.H."/>
            <person name="Johannesson H."/>
        </authorList>
    </citation>
    <scope>NUCLEOTIDE SEQUENCE</scope>
    <source>
        <strain evidence="3">CBS 314.62</strain>
    </source>
</reference>
<feature type="compositionally biased region" description="Basic and acidic residues" evidence="2">
    <location>
        <begin position="74"/>
        <end position="88"/>
    </location>
</feature>
<evidence type="ECO:0000313" key="4">
    <source>
        <dbReference type="Proteomes" id="UP001270362"/>
    </source>
</evidence>
<sequence>MVDSPSATGGRYTSDPSSTIQIDENHSNMVKFQHNDHRIPVIILKIRKICLLDQNLRSFRVPDVSPLQRMGLNEERFEPVDNGVDHDSPTASSSHGLEPSSWDYDSKVFDGLLRSLLSQLLKREPRLQPILDAMLDKRFQNELKLLTPTTTLRSDIERFLRRHFHGILSRLIADSTAGSKSTIRDHDVERAWTEVSGMSTDPETFTKAAYNSLMSKWCRDCLNLNDLICDFLERHGLYVKDTGTTSDREELEKLEEQIDELAKRQRSRQTLRGLRQVFDQKLFELEVCSFFDALDEYDGRPEVVSEFLKDLVKNSPLSKTKAKILFSSRPWPIVFDEFGSCPGFKIHEHTQEDIVAYCAGLMSHDSRAKTLIMPMALDITRRARGVFLWVRLAMRDLMEVSKNDRDTTNLAEMSGRPQQCLDSVPDELHDYYSSIIQRLPSDTRKETFILLECLSRATFDLKLNQVPLLIQSGLAQSFHASEFRNSYYTKAQSIGLDVYLRTISGGLADIAEDDRPRTRNLHLILLEDAPANSDGNVSVQLLHQTCKEWVGSSTLKYIVLQDRANMTWENGHSFFVKFHTKQVILNRLQGDTLPGSIVFTHAKKSEDTTGVSQYAYLSQIPTVYYGNMKFQHDLAKRVSGLTLAVRQGMWLYLKDALRHDKHVFEYTVEPLFSALMVRGEKQIRMTERQRLDLTSGESIATTSNIVDMGRFLLENGFNIGQDQGGVLALVFIMWTSPNREAAQQYIDLVILAVEKSLLPVKFRMSHPNYSFRGQNFHPLHISPPSLATHLLDRGARVNVLSSMRTTPLDYLLHPGPCIGGKCSTGIGSIKRLASSSSTVENCSEKKVTPSWKTSLTSYPKAGSISAH</sequence>
<dbReference type="Proteomes" id="UP001270362">
    <property type="component" value="Unassembled WGS sequence"/>
</dbReference>
<proteinExistence type="predicted"/>